<dbReference type="InterPro" id="IPR011495">
    <property type="entry name" value="Sig_transdc_His_kin_sub2_dim/P"/>
</dbReference>
<evidence type="ECO:0000256" key="1">
    <source>
        <dbReference type="ARBA" id="ARBA00000085"/>
    </source>
</evidence>
<dbReference type="InterPro" id="IPR003594">
    <property type="entry name" value="HATPase_dom"/>
</dbReference>
<dbReference type="SMART" id="SM00028">
    <property type="entry name" value="TPR"/>
    <property type="match status" value="6"/>
</dbReference>
<sequence>MKKFLFLSIFLIPFHLHAQILNKDGEWKYLGVFEETDDFGEEYLSLLEGFLEEIKIDTLRFRVINDLGYYYHTRNLQKSLEIINKGLKEVREAKNEFWEGKMQVSKGAILLRLEDLDHAELELRSALQKLPEVETWLLLTNLGYVYERRGELGKAFEFATQTLQLGEKYGDKKAMAMAYSDISNIFWKQGKYIMGVEYGQKSITLFEERGIRDLDYDFTLHVLGNNLMALGQYDEALPYFQRSSEIGNKYGFYNNLSDTYIALTELYSKIGDFRNGEQSGKEALKYAELLQNDFMVIRSLHSLGRLKNQEGEYDDAILYLERSIRTAAEDFGDMYYLSLVYQDLSHAFEGTGKISESLRAFKTYNELNQKVFNAEADQRIAQLQTEMDVHQKESTISLQNEKLKQQEIIQIFTLLLTGLMVFFLFFLFRVFMRRKKYSLLLEKQNKEKEFLLKEIHHRVKNNLETISSLLALQTAQVDNEELREIMQESQNRVQSMGIIHQNLYQGENLSAIEMKNYFENLGRYIIDSFDAADRISLECNMAPFQLNVDRAIPIGLIVNEIMTNSLKYAFPHNRKGKIRINLKEENSHLYLSVADDGVGIDKDSQVKGTGFGTQLVGLLTQQLDGKMTLSTQVGTEVFFEFQIEKAA</sequence>
<dbReference type="Gene3D" id="1.25.40.10">
    <property type="entry name" value="Tetratricopeptide repeat domain"/>
    <property type="match status" value="2"/>
</dbReference>
<dbReference type="Pfam" id="PF07568">
    <property type="entry name" value="HisKA_2"/>
    <property type="match status" value="1"/>
</dbReference>
<dbReference type="InterPro" id="IPR036890">
    <property type="entry name" value="HATPase_C_sf"/>
</dbReference>
<dbReference type="PROSITE" id="PS50005">
    <property type="entry name" value="TPR"/>
    <property type="match status" value="1"/>
</dbReference>
<evidence type="ECO:0000256" key="8">
    <source>
        <dbReference type="PROSITE-ProRule" id="PRU00339"/>
    </source>
</evidence>
<dbReference type="InterPro" id="IPR011990">
    <property type="entry name" value="TPR-like_helical_dom_sf"/>
</dbReference>
<comment type="catalytic activity">
    <reaction evidence="1">
        <text>ATP + protein L-histidine = ADP + protein N-phospho-L-histidine.</text>
        <dbReference type="EC" id="2.7.13.3"/>
    </reaction>
</comment>
<feature type="coiled-coil region" evidence="9">
    <location>
        <begin position="434"/>
        <end position="492"/>
    </location>
</feature>
<dbReference type="Pfam" id="PF13424">
    <property type="entry name" value="TPR_12"/>
    <property type="match status" value="1"/>
</dbReference>
<accession>A0ABV6FWJ1</accession>
<feature type="repeat" description="TPR" evidence="8">
    <location>
        <begin position="297"/>
        <end position="330"/>
    </location>
</feature>
<dbReference type="EMBL" id="JBHLWI010000046">
    <property type="protein sequence ID" value="MFC0264224.1"/>
    <property type="molecule type" value="Genomic_DNA"/>
</dbReference>
<evidence type="ECO:0000259" key="11">
    <source>
        <dbReference type="PROSITE" id="PS50109"/>
    </source>
</evidence>
<feature type="transmembrane region" description="Helical" evidence="10">
    <location>
        <begin position="408"/>
        <end position="428"/>
    </location>
</feature>
<name>A0ABV6FWJ1_9BACT</name>
<dbReference type="Gene3D" id="3.30.565.10">
    <property type="entry name" value="Histidine kinase-like ATPase, C-terminal domain"/>
    <property type="match status" value="1"/>
</dbReference>
<dbReference type="SUPFAM" id="SSF55874">
    <property type="entry name" value="ATPase domain of HSP90 chaperone/DNA topoisomerase II/histidine kinase"/>
    <property type="match status" value="1"/>
</dbReference>
<evidence type="ECO:0000313" key="13">
    <source>
        <dbReference type="Proteomes" id="UP001589797"/>
    </source>
</evidence>
<dbReference type="Gene3D" id="3.30.450.20">
    <property type="entry name" value="PAS domain"/>
    <property type="match status" value="1"/>
</dbReference>
<reference evidence="12 13" key="1">
    <citation type="submission" date="2024-09" db="EMBL/GenBank/DDBJ databases">
        <authorList>
            <person name="Sun Q."/>
            <person name="Mori K."/>
        </authorList>
    </citation>
    <scope>NUCLEOTIDE SEQUENCE [LARGE SCALE GENOMIC DNA]</scope>
    <source>
        <strain evidence="12 13">CCM 7650</strain>
    </source>
</reference>
<dbReference type="RefSeq" id="WP_382388739.1">
    <property type="nucleotide sequence ID" value="NZ_JBHLWI010000046.1"/>
</dbReference>
<dbReference type="InterPro" id="IPR019734">
    <property type="entry name" value="TPR_rpt"/>
</dbReference>
<dbReference type="GO" id="GO:0016301">
    <property type="term" value="F:kinase activity"/>
    <property type="evidence" value="ECO:0007669"/>
    <property type="project" value="UniProtKB-KW"/>
</dbReference>
<dbReference type="Pfam" id="PF02518">
    <property type="entry name" value="HATPase_c"/>
    <property type="match status" value="1"/>
</dbReference>
<keyword evidence="3" id="KW-0597">Phosphoprotein</keyword>
<evidence type="ECO:0000256" key="2">
    <source>
        <dbReference type="ARBA" id="ARBA00012438"/>
    </source>
</evidence>
<gene>
    <name evidence="12" type="ORF">ACFFIP_16140</name>
</gene>
<proteinExistence type="predicted"/>
<keyword evidence="6 12" id="KW-0418">Kinase</keyword>
<keyword evidence="8" id="KW-0802">TPR repeat</keyword>
<keyword evidence="10" id="KW-0812">Transmembrane</keyword>
<keyword evidence="13" id="KW-1185">Reference proteome</keyword>
<dbReference type="SMART" id="SM00387">
    <property type="entry name" value="HATPase_c"/>
    <property type="match status" value="1"/>
</dbReference>
<evidence type="ECO:0000313" key="12">
    <source>
        <dbReference type="EMBL" id="MFC0264224.1"/>
    </source>
</evidence>
<keyword evidence="9" id="KW-0175">Coiled coil</keyword>
<keyword evidence="7" id="KW-0067">ATP-binding</keyword>
<keyword evidence="10" id="KW-1133">Transmembrane helix</keyword>
<dbReference type="EC" id="2.7.13.3" evidence="2"/>
<dbReference type="InterPro" id="IPR005467">
    <property type="entry name" value="His_kinase_dom"/>
</dbReference>
<evidence type="ECO:0000256" key="4">
    <source>
        <dbReference type="ARBA" id="ARBA00022679"/>
    </source>
</evidence>
<dbReference type="Pfam" id="PF13176">
    <property type="entry name" value="TPR_7"/>
    <property type="match status" value="1"/>
</dbReference>
<organism evidence="12 13">
    <name type="scientific">Fontibacter flavus</name>
    <dbReference type="NCBI Taxonomy" id="654838"/>
    <lineage>
        <taxon>Bacteria</taxon>
        <taxon>Pseudomonadati</taxon>
        <taxon>Bacteroidota</taxon>
        <taxon>Cytophagia</taxon>
        <taxon>Cytophagales</taxon>
        <taxon>Cyclobacteriaceae</taxon>
        <taxon>Fontibacter</taxon>
    </lineage>
</organism>
<evidence type="ECO:0000256" key="3">
    <source>
        <dbReference type="ARBA" id="ARBA00022553"/>
    </source>
</evidence>
<comment type="caution">
    <text evidence="12">The sequence shown here is derived from an EMBL/GenBank/DDBJ whole genome shotgun (WGS) entry which is preliminary data.</text>
</comment>
<dbReference type="Proteomes" id="UP001589797">
    <property type="component" value="Unassembled WGS sequence"/>
</dbReference>
<protein>
    <recommendedName>
        <fullName evidence="2">histidine kinase</fullName>
        <ecNumber evidence="2">2.7.13.3</ecNumber>
    </recommendedName>
</protein>
<keyword evidence="10" id="KW-0472">Membrane</keyword>
<dbReference type="PROSITE" id="PS50109">
    <property type="entry name" value="HIS_KIN"/>
    <property type="match status" value="1"/>
</dbReference>
<evidence type="ECO:0000256" key="5">
    <source>
        <dbReference type="ARBA" id="ARBA00022741"/>
    </source>
</evidence>
<dbReference type="PANTHER" id="PTHR41523">
    <property type="entry name" value="TWO-COMPONENT SYSTEM SENSOR PROTEIN"/>
    <property type="match status" value="1"/>
</dbReference>
<feature type="domain" description="Histidine kinase" evidence="11">
    <location>
        <begin position="454"/>
        <end position="647"/>
    </location>
</feature>
<keyword evidence="4" id="KW-0808">Transferase</keyword>
<evidence type="ECO:0000256" key="10">
    <source>
        <dbReference type="SAM" id="Phobius"/>
    </source>
</evidence>
<evidence type="ECO:0000256" key="7">
    <source>
        <dbReference type="ARBA" id="ARBA00022840"/>
    </source>
</evidence>
<dbReference type="PANTHER" id="PTHR41523:SF8">
    <property type="entry name" value="ETHYLENE RESPONSE SENSOR PROTEIN"/>
    <property type="match status" value="1"/>
</dbReference>
<keyword evidence="5" id="KW-0547">Nucleotide-binding</keyword>
<evidence type="ECO:0000256" key="9">
    <source>
        <dbReference type="SAM" id="Coils"/>
    </source>
</evidence>
<dbReference type="SUPFAM" id="SSF81901">
    <property type="entry name" value="HCP-like"/>
    <property type="match status" value="1"/>
</dbReference>
<evidence type="ECO:0000256" key="6">
    <source>
        <dbReference type="ARBA" id="ARBA00022777"/>
    </source>
</evidence>